<name>A0A5B9QQ62_9BACT</name>
<dbReference type="AlphaFoldDB" id="A0A5B9QQ62"/>
<evidence type="ECO:0000313" key="3">
    <source>
        <dbReference type="Proteomes" id="UP000325286"/>
    </source>
</evidence>
<dbReference type="KEGG" id="rul:UC8_16510"/>
<dbReference type="Proteomes" id="UP000325286">
    <property type="component" value="Chromosome"/>
</dbReference>
<evidence type="ECO:0000256" key="1">
    <source>
        <dbReference type="SAM" id="MobiDB-lite"/>
    </source>
</evidence>
<proteinExistence type="predicted"/>
<accession>A0A5B9QQ62</accession>
<keyword evidence="3" id="KW-1185">Reference proteome</keyword>
<protein>
    <submittedName>
        <fullName evidence="2">Uncharacterized protein</fullName>
    </submittedName>
</protein>
<evidence type="ECO:0000313" key="2">
    <source>
        <dbReference type="EMBL" id="QEG39655.1"/>
    </source>
</evidence>
<gene>
    <name evidence="2" type="ORF">UC8_16510</name>
</gene>
<feature type="region of interest" description="Disordered" evidence="1">
    <location>
        <begin position="37"/>
        <end position="57"/>
    </location>
</feature>
<reference evidence="2 3" key="1">
    <citation type="submission" date="2019-08" db="EMBL/GenBank/DDBJ databases">
        <title>Deep-cultivation of Planctomycetes and their phenomic and genomic characterization uncovers novel biology.</title>
        <authorList>
            <person name="Wiegand S."/>
            <person name="Jogler M."/>
            <person name="Boedeker C."/>
            <person name="Pinto D."/>
            <person name="Vollmers J."/>
            <person name="Rivas-Marin E."/>
            <person name="Kohn T."/>
            <person name="Peeters S.H."/>
            <person name="Heuer A."/>
            <person name="Rast P."/>
            <person name="Oberbeckmann S."/>
            <person name="Bunk B."/>
            <person name="Jeske O."/>
            <person name="Meyerdierks A."/>
            <person name="Storesund J.E."/>
            <person name="Kallscheuer N."/>
            <person name="Luecker S."/>
            <person name="Lage O.M."/>
            <person name="Pohl T."/>
            <person name="Merkel B.J."/>
            <person name="Hornburger P."/>
            <person name="Mueller R.-W."/>
            <person name="Bruemmer F."/>
            <person name="Labrenz M."/>
            <person name="Spormann A.M."/>
            <person name="Op den Camp H."/>
            <person name="Overmann J."/>
            <person name="Amann R."/>
            <person name="Jetten M.S.M."/>
            <person name="Mascher T."/>
            <person name="Medema M.H."/>
            <person name="Devos D.P."/>
            <person name="Kaster A.-K."/>
            <person name="Ovreas L."/>
            <person name="Rohde M."/>
            <person name="Galperin M.Y."/>
            <person name="Jogler C."/>
        </authorList>
    </citation>
    <scope>NUCLEOTIDE SEQUENCE [LARGE SCALE GENOMIC DNA]</scope>
    <source>
        <strain evidence="2 3">UC8</strain>
    </source>
</reference>
<organism evidence="2 3">
    <name type="scientific">Roseimaritima ulvae</name>
    <dbReference type="NCBI Taxonomy" id="980254"/>
    <lineage>
        <taxon>Bacteria</taxon>
        <taxon>Pseudomonadati</taxon>
        <taxon>Planctomycetota</taxon>
        <taxon>Planctomycetia</taxon>
        <taxon>Pirellulales</taxon>
        <taxon>Pirellulaceae</taxon>
        <taxon>Roseimaritima</taxon>
    </lineage>
</organism>
<sequence length="57" mass="6006">MRKELLMGYAGFCLCVCIWFSIAAANGWRAPNFGFLDGSSGGSSYGRSYGGSWGGGK</sequence>
<feature type="compositionally biased region" description="Gly residues" evidence="1">
    <location>
        <begin position="39"/>
        <end position="57"/>
    </location>
</feature>
<dbReference type="EMBL" id="CP042914">
    <property type="protein sequence ID" value="QEG39655.1"/>
    <property type="molecule type" value="Genomic_DNA"/>
</dbReference>